<accession>A0ABW0S5M1</accession>
<dbReference type="InterPro" id="IPR040198">
    <property type="entry name" value="Fido_containing"/>
</dbReference>
<dbReference type="InterPro" id="IPR036388">
    <property type="entry name" value="WH-like_DNA-bd_sf"/>
</dbReference>
<dbReference type="PANTHER" id="PTHR13504:SF33">
    <property type="entry name" value="FIC FAMILY PROTEIN"/>
    <property type="match status" value="1"/>
</dbReference>
<dbReference type="Gene3D" id="1.10.10.10">
    <property type="entry name" value="Winged helix-like DNA-binding domain superfamily/Winged helix DNA-binding domain"/>
    <property type="match status" value="1"/>
</dbReference>
<name>A0ABW0S5M1_9BURK</name>
<dbReference type="InterPro" id="IPR025230">
    <property type="entry name" value="DUF4172"/>
</dbReference>
<comment type="caution">
    <text evidence="2">The sequence shown here is derived from an EMBL/GenBank/DDBJ whole genome shotgun (WGS) entry which is preliminary data.</text>
</comment>
<dbReference type="Gene3D" id="1.10.3290.10">
    <property type="entry name" value="Fido-like domain"/>
    <property type="match status" value="1"/>
</dbReference>
<dbReference type="InterPro" id="IPR003812">
    <property type="entry name" value="Fido"/>
</dbReference>
<dbReference type="Pfam" id="PF02661">
    <property type="entry name" value="Fic"/>
    <property type="match status" value="1"/>
</dbReference>
<proteinExistence type="predicted"/>
<evidence type="ECO:0000313" key="2">
    <source>
        <dbReference type="EMBL" id="MFC5550508.1"/>
    </source>
</evidence>
<dbReference type="PROSITE" id="PS51459">
    <property type="entry name" value="FIDO"/>
    <property type="match status" value="1"/>
</dbReference>
<dbReference type="Pfam" id="PF13776">
    <property type="entry name" value="DUF4172"/>
    <property type="match status" value="1"/>
</dbReference>
<dbReference type="EMBL" id="JBHSMZ010000015">
    <property type="protein sequence ID" value="MFC5550508.1"/>
    <property type="molecule type" value="Genomic_DNA"/>
</dbReference>
<gene>
    <name evidence="2" type="ORF">ACFPO9_18475</name>
</gene>
<keyword evidence="3" id="KW-1185">Reference proteome</keyword>
<dbReference type="RefSeq" id="WP_379773199.1">
    <property type="nucleotide sequence ID" value="NZ_JBHSMZ010000015.1"/>
</dbReference>
<organism evidence="2 3">
    <name type="scientific">Massilia aerilata</name>
    <dbReference type="NCBI Taxonomy" id="453817"/>
    <lineage>
        <taxon>Bacteria</taxon>
        <taxon>Pseudomonadati</taxon>
        <taxon>Pseudomonadota</taxon>
        <taxon>Betaproteobacteria</taxon>
        <taxon>Burkholderiales</taxon>
        <taxon>Oxalobacteraceae</taxon>
        <taxon>Telluria group</taxon>
        <taxon>Massilia</taxon>
    </lineage>
</organism>
<dbReference type="PANTHER" id="PTHR13504">
    <property type="entry name" value="FIDO DOMAIN-CONTAINING PROTEIN DDB_G0283145"/>
    <property type="match status" value="1"/>
</dbReference>
<evidence type="ECO:0000313" key="3">
    <source>
        <dbReference type="Proteomes" id="UP001596086"/>
    </source>
</evidence>
<dbReference type="SUPFAM" id="SSF140931">
    <property type="entry name" value="Fic-like"/>
    <property type="match status" value="1"/>
</dbReference>
<feature type="domain" description="Fido" evidence="1">
    <location>
        <begin position="119"/>
        <end position="277"/>
    </location>
</feature>
<sequence>MNCGDYTYIWQAPDWPNWRYDLAALVSPLAQVSQRQGLLLGRLADIGLGLRDQASLAALTDDVIKTSEIEGEHLNVASVRSSIARRLGVEIGSLAPVDRHVEGVVEMVLDATINSSSPLTPERLFAWHAALFPTGYSGLSNISTGMWRDDAHGPMQVVSGPIGRQRVHYEAPPAQRLAGEMERFLAWVNAPVQAEPALIRAGLGHLWFVTLHPFDDGNGRIARAIGDLLLARADGSPQRFYSLSAQIQRERKAYYDILERTQKAGMDVTEWLLWFLQMLGEAVDLAHHALDAVLEKAHFWQRVSGVALNERQVKIINRLLDGFEGKLTSSKWAAIAKSSMDTALRDINELVEVGILQRSGAGGRSTSYDLVRRPVSPLP</sequence>
<evidence type="ECO:0000259" key="1">
    <source>
        <dbReference type="PROSITE" id="PS51459"/>
    </source>
</evidence>
<protein>
    <submittedName>
        <fullName evidence="2">Fic family protein</fullName>
    </submittedName>
</protein>
<reference evidence="3" key="1">
    <citation type="journal article" date="2019" name="Int. J. Syst. Evol. Microbiol.">
        <title>The Global Catalogue of Microorganisms (GCM) 10K type strain sequencing project: providing services to taxonomists for standard genome sequencing and annotation.</title>
        <authorList>
            <consortium name="The Broad Institute Genomics Platform"/>
            <consortium name="The Broad Institute Genome Sequencing Center for Infectious Disease"/>
            <person name="Wu L."/>
            <person name="Ma J."/>
        </authorList>
    </citation>
    <scope>NUCLEOTIDE SEQUENCE [LARGE SCALE GENOMIC DNA]</scope>
    <source>
        <strain evidence="3">CGMCC 4.5798</strain>
    </source>
</reference>
<dbReference type="Proteomes" id="UP001596086">
    <property type="component" value="Unassembled WGS sequence"/>
</dbReference>
<dbReference type="InterPro" id="IPR036597">
    <property type="entry name" value="Fido-like_dom_sf"/>
</dbReference>